<gene>
    <name evidence="2" type="ORF">A6302_04179</name>
</gene>
<keyword evidence="1" id="KW-0732">Signal</keyword>
<organism evidence="2 3">
    <name type="scientific">Methylobrevis pamukkalensis</name>
    <dbReference type="NCBI Taxonomy" id="1439726"/>
    <lineage>
        <taxon>Bacteria</taxon>
        <taxon>Pseudomonadati</taxon>
        <taxon>Pseudomonadota</taxon>
        <taxon>Alphaproteobacteria</taxon>
        <taxon>Hyphomicrobiales</taxon>
        <taxon>Pleomorphomonadaceae</taxon>
        <taxon>Methylobrevis</taxon>
    </lineage>
</organism>
<reference evidence="2 3" key="1">
    <citation type="submission" date="2016-07" db="EMBL/GenBank/DDBJ databases">
        <title>Draft Genome Sequence of Methylobrevis pamukkalensis PK2.</title>
        <authorList>
            <person name="Vasilenko O.V."/>
            <person name="Doronina N.V."/>
            <person name="Shmareva M.N."/>
            <person name="Tarlachkov S.V."/>
            <person name="Mustakhimov I."/>
            <person name="Trotsenko Y.A."/>
        </authorList>
    </citation>
    <scope>NUCLEOTIDE SEQUENCE [LARGE SCALE GENOMIC DNA]</scope>
    <source>
        <strain evidence="2 3">PK2</strain>
    </source>
</reference>
<feature type="chain" id="PRO_5009128757" evidence="1">
    <location>
        <begin position="21"/>
        <end position="110"/>
    </location>
</feature>
<evidence type="ECO:0000313" key="2">
    <source>
        <dbReference type="EMBL" id="ODN68527.1"/>
    </source>
</evidence>
<dbReference type="SUPFAM" id="SSF51735">
    <property type="entry name" value="NAD(P)-binding Rossmann-fold domains"/>
    <property type="match status" value="1"/>
</dbReference>
<keyword evidence="3" id="KW-1185">Reference proteome</keyword>
<dbReference type="Proteomes" id="UP000094622">
    <property type="component" value="Unassembled WGS sequence"/>
</dbReference>
<name>A0A1E3GWU8_9HYPH</name>
<feature type="signal peptide" evidence="1">
    <location>
        <begin position="1"/>
        <end position="20"/>
    </location>
</feature>
<sequence>MIRIALAGFAVAAASGAALASVRISDYVGNPPFLAKLAIIAAAGANAGLLRIVAERVDGFELQVGTNHLGHFALTAGLIPLLKQGQTARIVSAGSVAERGGPAGSLRRRC</sequence>
<evidence type="ECO:0000256" key="1">
    <source>
        <dbReference type="SAM" id="SignalP"/>
    </source>
</evidence>
<dbReference type="RefSeq" id="WP_069308321.1">
    <property type="nucleotide sequence ID" value="NZ_MCRJ01000165.1"/>
</dbReference>
<accession>A0A1E3GWU8</accession>
<proteinExistence type="predicted"/>
<dbReference type="EMBL" id="MCRJ01000165">
    <property type="protein sequence ID" value="ODN68527.1"/>
    <property type="molecule type" value="Genomic_DNA"/>
</dbReference>
<protein>
    <submittedName>
        <fullName evidence="2">Short chain dehydrogenase</fullName>
    </submittedName>
</protein>
<dbReference type="Gene3D" id="3.40.50.720">
    <property type="entry name" value="NAD(P)-binding Rossmann-like Domain"/>
    <property type="match status" value="1"/>
</dbReference>
<dbReference type="AlphaFoldDB" id="A0A1E3GWU8"/>
<evidence type="ECO:0000313" key="3">
    <source>
        <dbReference type="Proteomes" id="UP000094622"/>
    </source>
</evidence>
<dbReference type="InterPro" id="IPR036291">
    <property type="entry name" value="NAD(P)-bd_dom_sf"/>
</dbReference>
<comment type="caution">
    <text evidence="2">The sequence shown here is derived from an EMBL/GenBank/DDBJ whole genome shotgun (WGS) entry which is preliminary data.</text>
</comment>